<evidence type="ECO:0008006" key="3">
    <source>
        <dbReference type="Google" id="ProtNLM"/>
    </source>
</evidence>
<reference evidence="1 2" key="1">
    <citation type="journal article" date="2023" name="Nucleic Acids Res.">
        <title>The hologenome of Daphnia magna reveals possible DNA methylation and microbiome-mediated evolution of the host genome.</title>
        <authorList>
            <person name="Chaturvedi A."/>
            <person name="Li X."/>
            <person name="Dhandapani V."/>
            <person name="Marshall H."/>
            <person name="Kissane S."/>
            <person name="Cuenca-Cambronero M."/>
            <person name="Asole G."/>
            <person name="Calvet F."/>
            <person name="Ruiz-Romero M."/>
            <person name="Marangio P."/>
            <person name="Guigo R."/>
            <person name="Rago D."/>
            <person name="Mirbahai L."/>
            <person name="Eastwood N."/>
            <person name="Colbourne J.K."/>
            <person name="Zhou J."/>
            <person name="Mallon E."/>
            <person name="Orsini L."/>
        </authorList>
    </citation>
    <scope>NUCLEOTIDE SEQUENCE [LARGE SCALE GENOMIC DNA]</scope>
    <source>
        <strain evidence="1">LRV0_1</strain>
    </source>
</reference>
<organism evidence="1 2">
    <name type="scientific">Daphnia magna</name>
    <dbReference type="NCBI Taxonomy" id="35525"/>
    <lineage>
        <taxon>Eukaryota</taxon>
        <taxon>Metazoa</taxon>
        <taxon>Ecdysozoa</taxon>
        <taxon>Arthropoda</taxon>
        <taxon>Crustacea</taxon>
        <taxon>Branchiopoda</taxon>
        <taxon>Diplostraca</taxon>
        <taxon>Cladocera</taxon>
        <taxon>Anomopoda</taxon>
        <taxon>Daphniidae</taxon>
        <taxon>Daphnia</taxon>
    </lineage>
</organism>
<comment type="caution">
    <text evidence="1">The sequence shown here is derived from an EMBL/GenBank/DDBJ whole genome shotgun (WGS) entry which is preliminary data.</text>
</comment>
<dbReference type="EMBL" id="JAOYFB010000001">
    <property type="protein sequence ID" value="KAK4003720.1"/>
    <property type="molecule type" value="Genomic_DNA"/>
</dbReference>
<protein>
    <recommendedName>
        <fullName evidence="3">B box-type domain-containing protein</fullName>
    </recommendedName>
</protein>
<dbReference type="Proteomes" id="UP001234178">
    <property type="component" value="Unassembled WGS sequence"/>
</dbReference>
<sequence>MEEKKYFHNKCQEHLCGNCDFEKHRQLFSHRRCHLFLDNHLVLLRPTKFVSLEGVITVIDILIPLYVPTACINNSCSAVECWRFQNQSTRFSSHHYNS</sequence>
<proteinExistence type="predicted"/>
<gene>
    <name evidence="1" type="ORF">OUZ56_005475</name>
</gene>
<accession>A0ABQ9YSX1</accession>
<evidence type="ECO:0000313" key="2">
    <source>
        <dbReference type="Proteomes" id="UP001234178"/>
    </source>
</evidence>
<keyword evidence="2" id="KW-1185">Reference proteome</keyword>
<name>A0ABQ9YSX1_9CRUS</name>
<evidence type="ECO:0000313" key="1">
    <source>
        <dbReference type="EMBL" id="KAK4003720.1"/>
    </source>
</evidence>